<feature type="region of interest" description="Disordered" evidence="4">
    <location>
        <begin position="1"/>
        <end position="20"/>
    </location>
</feature>
<keyword evidence="3" id="KW-0443">Lipid metabolism</keyword>
<dbReference type="PANTHER" id="PTHR10272">
    <property type="entry name" value="PLATELET-ACTIVATING FACTOR ACETYLHYDROLASE"/>
    <property type="match status" value="1"/>
</dbReference>
<name>M5TW03_9BACT</name>
<keyword evidence="6" id="KW-1185">Reference proteome</keyword>
<evidence type="ECO:0000313" key="6">
    <source>
        <dbReference type="Proteomes" id="UP000011885"/>
    </source>
</evidence>
<gene>
    <name evidence="5" type="ORF">RSSM_05357</name>
</gene>
<dbReference type="AlphaFoldDB" id="M5TW03"/>
<sequence length="395" mass="44220">MLMRLAATQNKTPAEGTFCRSPRSSNPLRCIFSTDLSSTKLGTRHATYSGSTERRSIEQARTWQTKASVPDWRDNPQDTLMLRIITASVSIVCLTALASHAEVIDMPRNLDQERDRNVPIAFHLPDQTDARPLVLVSHGGAGSRHGMYALASQIATRGYVVACLEHVTSNTDNIRQRMRTKRLGFRDALLDSAEDMVPRKQRPLDVRFAIDLAERLNRDDSRFRDRMDLSQIAIVGHSYGAYTAMTCCGVKPVKIKQDLTEPRIKLAIALSPQSANGNFFQRSSFSDVTQPFVGISGTRDISGEGHKDFFRLMPKGDKHLIWFTNANHFSFSDPSGGPRRLPNPDTDVTGALQTIVPSILDFYLLGEGKLDEENRRDLIKQSLGGKVRRIDWHVN</sequence>
<dbReference type="Proteomes" id="UP000011885">
    <property type="component" value="Unassembled WGS sequence"/>
</dbReference>
<evidence type="ECO:0000256" key="3">
    <source>
        <dbReference type="ARBA" id="ARBA00023098"/>
    </source>
</evidence>
<protein>
    <recommendedName>
        <fullName evidence="7">Platelet-activating factor acetylhydrolase plasma/intracellular</fullName>
    </recommendedName>
</protein>
<proteinExistence type="predicted"/>
<comment type="caution">
    <text evidence="5">The sequence shown here is derived from an EMBL/GenBank/DDBJ whole genome shotgun (WGS) entry which is preliminary data.</text>
</comment>
<evidence type="ECO:0000256" key="1">
    <source>
        <dbReference type="ARBA" id="ARBA00022801"/>
    </source>
</evidence>
<evidence type="ECO:0008006" key="7">
    <source>
        <dbReference type="Google" id="ProtNLM"/>
    </source>
</evidence>
<feature type="region of interest" description="Disordered" evidence="4">
    <location>
        <begin position="43"/>
        <end position="62"/>
    </location>
</feature>
<dbReference type="InterPro" id="IPR029058">
    <property type="entry name" value="AB_hydrolase_fold"/>
</dbReference>
<dbReference type="Gene3D" id="3.40.50.1820">
    <property type="entry name" value="alpha/beta hydrolase"/>
    <property type="match status" value="1"/>
</dbReference>
<accession>M5TW03</accession>
<organism evidence="5 6">
    <name type="scientific">Rhodopirellula sallentina SM41</name>
    <dbReference type="NCBI Taxonomy" id="1263870"/>
    <lineage>
        <taxon>Bacteria</taxon>
        <taxon>Pseudomonadati</taxon>
        <taxon>Planctomycetota</taxon>
        <taxon>Planctomycetia</taxon>
        <taxon>Pirellulales</taxon>
        <taxon>Pirellulaceae</taxon>
        <taxon>Rhodopirellula</taxon>
    </lineage>
</organism>
<dbReference type="PANTHER" id="PTHR10272:SF0">
    <property type="entry name" value="PLATELET-ACTIVATING FACTOR ACETYLHYDROLASE"/>
    <property type="match status" value="1"/>
</dbReference>
<evidence type="ECO:0000313" key="5">
    <source>
        <dbReference type="EMBL" id="EMI53204.1"/>
    </source>
</evidence>
<dbReference type="EMBL" id="ANOH01000369">
    <property type="protein sequence ID" value="EMI53204.1"/>
    <property type="molecule type" value="Genomic_DNA"/>
</dbReference>
<reference evidence="5 6" key="1">
    <citation type="journal article" date="2013" name="Mar. Genomics">
        <title>Expression of sulfatases in Rhodopirellula baltica and the diversity of sulfatases in the genus Rhodopirellula.</title>
        <authorList>
            <person name="Wegner C.E."/>
            <person name="Richter-Heitmann T."/>
            <person name="Klindworth A."/>
            <person name="Klockow C."/>
            <person name="Richter M."/>
            <person name="Achstetter T."/>
            <person name="Glockner F.O."/>
            <person name="Harder J."/>
        </authorList>
    </citation>
    <scope>NUCLEOTIDE SEQUENCE [LARGE SCALE GENOMIC DNA]</scope>
    <source>
        <strain evidence="5 6">SM41</strain>
    </source>
</reference>
<keyword evidence="2" id="KW-0442">Lipid degradation</keyword>
<keyword evidence="1" id="KW-0378">Hydrolase</keyword>
<dbReference type="Pfam" id="PF03403">
    <property type="entry name" value="PAF-AH_p_II"/>
    <property type="match status" value="1"/>
</dbReference>
<evidence type="ECO:0000256" key="2">
    <source>
        <dbReference type="ARBA" id="ARBA00022963"/>
    </source>
</evidence>
<dbReference type="SUPFAM" id="SSF53474">
    <property type="entry name" value="alpha/beta-Hydrolases"/>
    <property type="match status" value="1"/>
</dbReference>
<dbReference type="GO" id="GO:0016042">
    <property type="term" value="P:lipid catabolic process"/>
    <property type="evidence" value="ECO:0007669"/>
    <property type="project" value="UniProtKB-KW"/>
</dbReference>
<evidence type="ECO:0000256" key="4">
    <source>
        <dbReference type="SAM" id="MobiDB-lite"/>
    </source>
</evidence>
<dbReference type="GO" id="GO:0003847">
    <property type="term" value="F:1-alkyl-2-acetylglycerophosphocholine esterase activity"/>
    <property type="evidence" value="ECO:0007669"/>
    <property type="project" value="TreeGrafter"/>
</dbReference>
<dbReference type="PATRIC" id="fig|1263870.3.peg.5681"/>